<accession>A0AAV7ZJ25</accession>
<dbReference type="FunFam" id="3.90.640.10:FF:000007">
    <property type="entry name" value="Actin like 7B"/>
    <property type="match status" value="1"/>
</dbReference>
<dbReference type="SUPFAM" id="SSF53067">
    <property type="entry name" value="Actin-like ATPase domain"/>
    <property type="match status" value="1"/>
</dbReference>
<dbReference type="InterPro" id="IPR043129">
    <property type="entry name" value="ATPase_NBD"/>
</dbReference>
<proteinExistence type="inferred from homology"/>
<evidence type="ECO:0000313" key="3">
    <source>
        <dbReference type="Proteomes" id="UP001146793"/>
    </source>
</evidence>
<dbReference type="AlphaFoldDB" id="A0AAV7ZJ25"/>
<dbReference type="SMART" id="SM00268">
    <property type="entry name" value="ACTIN"/>
    <property type="match status" value="1"/>
</dbReference>
<comment type="caution">
    <text evidence="2">The sequence shown here is derived from an EMBL/GenBank/DDBJ whole genome shotgun (WGS) entry which is preliminary data.</text>
</comment>
<reference evidence="2" key="1">
    <citation type="submission" date="2022-08" db="EMBL/GenBank/DDBJ databases">
        <title>Novel sulphate-reducing endosymbionts in the free-living metamonad Anaeramoeba.</title>
        <authorList>
            <person name="Jerlstrom-Hultqvist J."/>
            <person name="Cepicka I."/>
            <person name="Gallot-Lavallee L."/>
            <person name="Salas-Leiva D."/>
            <person name="Curtis B.A."/>
            <person name="Zahonova K."/>
            <person name="Pipaliya S."/>
            <person name="Dacks J."/>
            <person name="Roger A.J."/>
        </authorList>
    </citation>
    <scope>NUCLEOTIDE SEQUENCE</scope>
    <source>
        <strain evidence="2">Busselton2</strain>
    </source>
</reference>
<organism evidence="2 3">
    <name type="scientific">Anaeramoeba flamelloides</name>
    <dbReference type="NCBI Taxonomy" id="1746091"/>
    <lineage>
        <taxon>Eukaryota</taxon>
        <taxon>Metamonada</taxon>
        <taxon>Anaeramoebidae</taxon>
        <taxon>Anaeramoeba</taxon>
    </lineage>
</organism>
<evidence type="ECO:0000313" key="2">
    <source>
        <dbReference type="EMBL" id="KAJ3442028.1"/>
    </source>
</evidence>
<comment type="similarity">
    <text evidence="1">Belongs to the actin family.</text>
</comment>
<sequence>MLETFNVQSFSLAPAEIFSLYSYGLKTGIVIDLGYECTQIACINEGIYLDEYCQMIELGGNHLSSYLMKPIAERGYSFTTTAGRELLRDMKEQLCSVAADFVNEYYSCLDKNYKLPDGQLITLGNERFRCTEVLFQPNLLQSEKLSGVHQLVFDLIEKCDDLDLRRNLYSNIILYGGASMFKTEDYKTKLETWIRN</sequence>
<gene>
    <name evidence="2" type="ORF">M0812_12834</name>
</gene>
<dbReference type="Gene3D" id="3.90.640.10">
    <property type="entry name" value="Actin, Chain A, domain 4"/>
    <property type="match status" value="1"/>
</dbReference>
<evidence type="ECO:0000256" key="1">
    <source>
        <dbReference type="RuleBase" id="RU000487"/>
    </source>
</evidence>
<dbReference type="Proteomes" id="UP001146793">
    <property type="component" value="Unassembled WGS sequence"/>
</dbReference>
<dbReference type="Pfam" id="PF00022">
    <property type="entry name" value="Actin"/>
    <property type="match status" value="1"/>
</dbReference>
<protein>
    <submittedName>
        <fullName evidence="2">Actin cytoskeletal 2a</fullName>
    </submittedName>
</protein>
<dbReference type="InterPro" id="IPR004000">
    <property type="entry name" value="Actin"/>
</dbReference>
<name>A0AAV7ZJ25_9EUKA</name>
<dbReference type="EMBL" id="JANTQA010000028">
    <property type="protein sequence ID" value="KAJ3442028.1"/>
    <property type="molecule type" value="Genomic_DNA"/>
</dbReference>
<dbReference type="PANTHER" id="PTHR11937">
    <property type="entry name" value="ACTIN"/>
    <property type="match status" value="1"/>
</dbReference>
<dbReference type="PRINTS" id="PR00190">
    <property type="entry name" value="ACTIN"/>
</dbReference>
<dbReference type="Gene3D" id="3.30.420.40">
    <property type="match status" value="2"/>
</dbReference>